<keyword evidence="4" id="KW-1185">Reference proteome</keyword>
<keyword evidence="1" id="KW-0106">Calcium</keyword>
<dbReference type="GO" id="GO:0005509">
    <property type="term" value="F:calcium ion binding"/>
    <property type="evidence" value="ECO:0007669"/>
    <property type="project" value="InterPro"/>
</dbReference>
<feature type="domain" description="EF-hand" evidence="2">
    <location>
        <begin position="55"/>
        <end position="90"/>
    </location>
</feature>
<accession>A0AAV5JFT2</accession>
<dbReference type="InterPro" id="IPR018247">
    <property type="entry name" value="EF_Hand_1_Ca_BS"/>
</dbReference>
<dbReference type="CDD" id="cd00051">
    <property type="entry name" value="EFh"/>
    <property type="match status" value="1"/>
</dbReference>
<evidence type="ECO:0000256" key="1">
    <source>
        <dbReference type="ARBA" id="ARBA00022837"/>
    </source>
</evidence>
<reference evidence="3 4" key="1">
    <citation type="journal article" date="2021" name="Commun. Biol.">
        <title>The genome of Shorea leprosula (Dipterocarpaceae) highlights the ecological relevance of drought in aseasonal tropical rainforests.</title>
        <authorList>
            <person name="Ng K.K.S."/>
            <person name="Kobayashi M.J."/>
            <person name="Fawcett J.A."/>
            <person name="Hatakeyama M."/>
            <person name="Paape T."/>
            <person name="Ng C.H."/>
            <person name="Ang C.C."/>
            <person name="Tnah L.H."/>
            <person name="Lee C.T."/>
            <person name="Nishiyama T."/>
            <person name="Sese J."/>
            <person name="O'Brien M.J."/>
            <person name="Copetti D."/>
            <person name="Mohd Noor M.I."/>
            <person name="Ong R.C."/>
            <person name="Putra M."/>
            <person name="Sireger I.Z."/>
            <person name="Indrioko S."/>
            <person name="Kosugi Y."/>
            <person name="Izuno A."/>
            <person name="Isagi Y."/>
            <person name="Lee S.L."/>
            <person name="Shimizu K.K."/>
        </authorList>
    </citation>
    <scope>NUCLEOTIDE SEQUENCE [LARGE SCALE GENOMIC DNA]</scope>
    <source>
        <strain evidence="3">214</strain>
    </source>
</reference>
<dbReference type="EMBL" id="BPVZ01000032">
    <property type="protein sequence ID" value="GKV10218.1"/>
    <property type="molecule type" value="Genomic_DNA"/>
</dbReference>
<gene>
    <name evidence="3" type="ORF">SLEP1_g21616</name>
</gene>
<dbReference type="PROSITE" id="PS50222">
    <property type="entry name" value="EF_HAND_2"/>
    <property type="match status" value="1"/>
</dbReference>
<dbReference type="AlphaFoldDB" id="A0AAV5JFT2"/>
<evidence type="ECO:0000313" key="3">
    <source>
        <dbReference type="EMBL" id="GKV10218.1"/>
    </source>
</evidence>
<dbReference type="Gene3D" id="1.10.238.10">
    <property type="entry name" value="EF-hand"/>
    <property type="match status" value="1"/>
</dbReference>
<comment type="caution">
    <text evidence="3">The sequence shown here is derived from an EMBL/GenBank/DDBJ whole genome shotgun (WGS) entry which is preliminary data.</text>
</comment>
<protein>
    <recommendedName>
        <fullName evidence="2">EF-hand domain-containing protein</fullName>
    </recommendedName>
</protein>
<dbReference type="InterPro" id="IPR002048">
    <property type="entry name" value="EF_hand_dom"/>
</dbReference>
<dbReference type="SUPFAM" id="SSF47473">
    <property type="entry name" value="EF-hand"/>
    <property type="match status" value="1"/>
</dbReference>
<name>A0AAV5JFT2_9ROSI</name>
<dbReference type="InterPro" id="IPR011992">
    <property type="entry name" value="EF-hand-dom_pair"/>
</dbReference>
<evidence type="ECO:0000259" key="2">
    <source>
        <dbReference type="PROSITE" id="PS50222"/>
    </source>
</evidence>
<dbReference type="Proteomes" id="UP001054252">
    <property type="component" value="Unassembled WGS sequence"/>
</dbReference>
<organism evidence="3 4">
    <name type="scientific">Rubroshorea leprosula</name>
    <dbReference type="NCBI Taxonomy" id="152421"/>
    <lineage>
        <taxon>Eukaryota</taxon>
        <taxon>Viridiplantae</taxon>
        <taxon>Streptophyta</taxon>
        <taxon>Embryophyta</taxon>
        <taxon>Tracheophyta</taxon>
        <taxon>Spermatophyta</taxon>
        <taxon>Magnoliopsida</taxon>
        <taxon>eudicotyledons</taxon>
        <taxon>Gunneridae</taxon>
        <taxon>Pentapetalae</taxon>
        <taxon>rosids</taxon>
        <taxon>malvids</taxon>
        <taxon>Malvales</taxon>
        <taxon>Dipterocarpaceae</taxon>
        <taxon>Rubroshorea</taxon>
    </lineage>
</organism>
<dbReference type="PROSITE" id="PS00018">
    <property type="entry name" value="EF_HAND_1"/>
    <property type="match status" value="1"/>
</dbReference>
<sequence>MERDTRGVLICVNIGFNAGTSNVGPGAGGLNTGPGSGSINAGSINGGVQFGLHLMTKEEIRKYLLKWDKSGNGVLSKQEIKEALHSLGSFFPGYRAQKAMAVADKDRDRYVNMNNHEFEALIDYVYDLSVIV</sequence>
<proteinExistence type="predicted"/>
<evidence type="ECO:0000313" key="4">
    <source>
        <dbReference type="Proteomes" id="UP001054252"/>
    </source>
</evidence>